<protein>
    <recommendedName>
        <fullName evidence="3 6">Signal peptidase I</fullName>
        <ecNumber evidence="3 6">3.4.21.89</ecNumber>
    </recommendedName>
</protein>
<accession>A0A0G0N894</accession>
<comment type="caution">
    <text evidence="8">The sequence shown here is derived from an EMBL/GenBank/DDBJ whole genome shotgun (WGS) entry which is preliminary data.</text>
</comment>
<dbReference type="SUPFAM" id="SSF51306">
    <property type="entry name" value="LexA/Signal peptidase"/>
    <property type="match status" value="1"/>
</dbReference>
<dbReference type="InterPro" id="IPR036286">
    <property type="entry name" value="LexA/Signal_pep-like_sf"/>
</dbReference>
<dbReference type="EC" id="3.4.21.89" evidence="3 6"/>
<reference evidence="8 9" key="1">
    <citation type="journal article" date="2015" name="Nature">
        <title>rRNA introns, odd ribosomes, and small enigmatic genomes across a large radiation of phyla.</title>
        <authorList>
            <person name="Brown C.T."/>
            <person name="Hug L.A."/>
            <person name="Thomas B.C."/>
            <person name="Sharon I."/>
            <person name="Castelle C.J."/>
            <person name="Singh A."/>
            <person name="Wilkins M.J."/>
            <person name="Williams K.H."/>
            <person name="Banfield J.F."/>
        </authorList>
    </citation>
    <scope>NUCLEOTIDE SEQUENCE [LARGE SCALE GENOMIC DNA]</scope>
</reference>
<gene>
    <name evidence="8" type="ORF">UT41_C0002G0173</name>
</gene>
<dbReference type="Proteomes" id="UP000034665">
    <property type="component" value="Unassembled WGS sequence"/>
</dbReference>
<feature type="active site" evidence="5">
    <location>
        <position position="39"/>
    </location>
</feature>
<dbReference type="Pfam" id="PF10502">
    <property type="entry name" value="Peptidase_S26"/>
    <property type="match status" value="1"/>
</dbReference>
<dbReference type="InterPro" id="IPR019757">
    <property type="entry name" value="Pept_S26A_signal_pept_1_Lys-AS"/>
</dbReference>
<dbReference type="GO" id="GO:0004252">
    <property type="term" value="F:serine-type endopeptidase activity"/>
    <property type="evidence" value="ECO:0007669"/>
    <property type="project" value="InterPro"/>
</dbReference>
<feature type="domain" description="Peptidase S26" evidence="7">
    <location>
        <begin position="9"/>
        <end position="169"/>
    </location>
</feature>
<evidence type="ECO:0000256" key="4">
    <source>
        <dbReference type="ARBA" id="ARBA00022801"/>
    </source>
</evidence>
<keyword evidence="6" id="KW-1133">Transmembrane helix</keyword>
<dbReference type="AlphaFoldDB" id="A0A0G0N894"/>
<dbReference type="GO" id="GO:0016020">
    <property type="term" value="C:membrane"/>
    <property type="evidence" value="ECO:0007669"/>
    <property type="project" value="UniProtKB-SubCell"/>
</dbReference>
<keyword evidence="4 6" id="KW-0378">Hydrolase</keyword>
<dbReference type="GO" id="GO:0009003">
    <property type="term" value="F:signal peptidase activity"/>
    <property type="evidence" value="ECO:0007669"/>
    <property type="project" value="UniProtKB-EC"/>
</dbReference>
<dbReference type="NCBIfam" id="TIGR02227">
    <property type="entry name" value="sigpep_I_bact"/>
    <property type="match status" value="1"/>
</dbReference>
<dbReference type="PROSITE" id="PS00761">
    <property type="entry name" value="SPASE_I_3"/>
    <property type="match status" value="1"/>
</dbReference>
<evidence type="ECO:0000313" key="9">
    <source>
        <dbReference type="Proteomes" id="UP000034665"/>
    </source>
</evidence>
<evidence type="ECO:0000256" key="5">
    <source>
        <dbReference type="PIRSR" id="PIRSR600223-1"/>
    </source>
</evidence>
<keyword evidence="6" id="KW-0645">Protease</keyword>
<dbReference type="STRING" id="1619013.UT41_C0002G0173"/>
<evidence type="ECO:0000259" key="7">
    <source>
        <dbReference type="Pfam" id="PF10502"/>
    </source>
</evidence>
<dbReference type="EMBL" id="LBWR01000002">
    <property type="protein sequence ID" value="KKR12399.1"/>
    <property type="molecule type" value="Genomic_DNA"/>
</dbReference>
<dbReference type="PATRIC" id="fig|1619013.3.peg.828"/>
<comment type="catalytic activity">
    <reaction evidence="1 6">
        <text>Cleavage of hydrophobic, N-terminal signal or leader sequences from secreted and periplasmic proteins.</text>
        <dbReference type="EC" id="3.4.21.89"/>
    </reaction>
</comment>
<dbReference type="CDD" id="cd06530">
    <property type="entry name" value="S26_SPase_I"/>
    <property type="match status" value="1"/>
</dbReference>
<dbReference type="PANTHER" id="PTHR43390:SF1">
    <property type="entry name" value="CHLOROPLAST PROCESSING PEPTIDASE"/>
    <property type="match status" value="1"/>
</dbReference>
<comment type="subcellular location">
    <subcellularLocation>
        <location evidence="6">Membrane</location>
        <topology evidence="6">Single-pass type II membrane protein</topology>
    </subcellularLocation>
</comment>
<sequence length="182" mass="20904">MKSFLYALREIIEIVLVAVLVVFGVRTFLVQPFLVSGASMEPNFHGGDYILINELSYRFREPERGEVVVFRYPGDEKTFFIKRVMGLPGERIVVTDGELYVYSEENAEGKLITEGYLPRDLRTVGEKDITLATGEYFVMGDNRDASFDSRQWGALKRDEIIGSVWVRLWPLNKVMAFEKPSY</sequence>
<dbReference type="PRINTS" id="PR00727">
    <property type="entry name" value="LEADERPTASE"/>
</dbReference>
<dbReference type="InterPro" id="IPR000223">
    <property type="entry name" value="Pept_S26A_signal_pept_1"/>
</dbReference>
<evidence type="ECO:0000256" key="3">
    <source>
        <dbReference type="ARBA" id="ARBA00013208"/>
    </source>
</evidence>
<keyword evidence="6" id="KW-0812">Transmembrane</keyword>
<dbReference type="InterPro" id="IPR019533">
    <property type="entry name" value="Peptidase_S26"/>
</dbReference>
<comment type="similarity">
    <text evidence="2 6">Belongs to the peptidase S26 family.</text>
</comment>
<evidence type="ECO:0000313" key="8">
    <source>
        <dbReference type="EMBL" id="KKR12399.1"/>
    </source>
</evidence>
<proteinExistence type="inferred from homology"/>
<dbReference type="PANTHER" id="PTHR43390">
    <property type="entry name" value="SIGNAL PEPTIDASE I"/>
    <property type="match status" value="1"/>
</dbReference>
<evidence type="ECO:0000256" key="6">
    <source>
        <dbReference type="RuleBase" id="RU362042"/>
    </source>
</evidence>
<name>A0A0G0N894_9BACT</name>
<dbReference type="Gene3D" id="2.10.109.10">
    <property type="entry name" value="Umud Fragment, subunit A"/>
    <property type="match status" value="1"/>
</dbReference>
<dbReference type="PROSITE" id="PS00760">
    <property type="entry name" value="SPASE_I_2"/>
    <property type="match status" value="1"/>
</dbReference>
<keyword evidence="6" id="KW-0472">Membrane</keyword>
<dbReference type="GO" id="GO:0006465">
    <property type="term" value="P:signal peptide processing"/>
    <property type="evidence" value="ECO:0007669"/>
    <property type="project" value="InterPro"/>
</dbReference>
<feature type="active site" evidence="5">
    <location>
        <position position="82"/>
    </location>
</feature>
<dbReference type="InterPro" id="IPR019758">
    <property type="entry name" value="Pept_S26A_signal_pept_1_CS"/>
</dbReference>
<feature type="transmembrane region" description="Helical" evidence="6">
    <location>
        <begin position="12"/>
        <end position="34"/>
    </location>
</feature>
<organism evidence="8 9">
    <name type="scientific">Candidatus Wolfebacteria bacterium GW2011_GWC2_39_22</name>
    <dbReference type="NCBI Taxonomy" id="1619013"/>
    <lineage>
        <taxon>Bacteria</taxon>
        <taxon>Candidatus Wolfeibacteriota</taxon>
    </lineage>
</organism>
<evidence type="ECO:0000256" key="2">
    <source>
        <dbReference type="ARBA" id="ARBA00009370"/>
    </source>
</evidence>
<evidence type="ECO:0000256" key="1">
    <source>
        <dbReference type="ARBA" id="ARBA00000677"/>
    </source>
</evidence>